<reference evidence="12" key="1">
    <citation type="journal article" date="2019" name="bioRxiv">
        <title>Bacterially produced spermidine induces plant systemic susceptibility to pathogens.</title>
        <authorList>
            <person name="Melnyk R.A."/>
            <person name="Beskrovnaya P.A."/>
            <person name="Liu Z."/>
            <person name="Song Y."/>
            <person name="Haney C.H."/>
        </authorList>
    </citation>
    <scope>NUCLEOTIDE SEQUENCE [LARGE SCALE GENOMIC DNA]</scope>
    <source>
        <strain evidence="12">Dha-51</strain>
    </source>
</reference>
<organism evidence="11 12">
    <name type="scientific">Pseudomonas vancouverensis</name>
    <dbReference type="NCBI Taxonomy" id="95300"/>
    <lineage>
        <taxon>Bacteria</taxon>
        <taxon>Pseudomonadati</taxon>
        <taxon>Pseudomonadota</taxon>
        <taxon>Gammaproteobacteria</taxon>
        <taxon>Pseudomonadales</taxon>
        <taxon>Pseudomonadaceae</taxon>
        <taxon>Pseudomonas</taxon>
    </lineage>
</organism>
<evidence type="ECO:0000313" key="12">
    <source>
        <dbReference type="Proteomes" id="UP000295254"/>
    </source>
</evidence>
<keyword evidence="7" id="KW-1133">Transmembrane helix</keyword>
<evidence type="ECO:0000256" key="1">
    <source>
        <dbReference type="ARBA" id="ARBA00004533"/>
    </source>
</evidence>
<dbReference type="InterPro" id="IPR024961">
    <property type="entry name" value="T2SS_GspC_N"/>
</dbReference>
<comment type="subcellular location">
    <subcellularLocation>
        <location evidence="1">Cell inner membrane</location>
    </subcellularLocation>
</comment>
<dbReference type="AlphaFoldDB" id="A0A1H2PBG8"/>
<dbReference type="Gene3D" id="2.30.30.830">
    <property type="match status" value="1"/>
</dbReference>
<keyword evidence="4" id="KW-0997">Cell inner membrane</keyword>
<proteinExistence type="predicted"/>
<accession>A0A1H2PBG8</accession>
<evidence type="ECO:0000256" key="2">
    <source>
        <dbReference type="ARBA" id="ARBA00022448"/>
    </source>
</evidence>
<keyword evidence="5" id="KW-0812">Transmembrane</keyword>
<keyword evidence="8" id="KW-0472">Membrane</keyword>
<evidence type="ECO:0000256" key="4">
    <source>
        <dbReference type="ARBA" id="ARBA00022519"/>
    </source>
</evidence>
<sequence length="158" mass="16672">MPLGLGVFLVWQEWHFRAGLIVPQAPVEVALSTPLSGQNVNADAIASVLGLAANVELLPSAEPLLLHASFIVINGVSKALIADAQGSRIYQMGETLPGGSVLRRIEPDRVVLWSKGREEVLALLPSATPYLRRAGAHPGDQAGAVPARFLRPSSGPSE</sequence>
<dbReference type="Pfam" id="PF11356">
    <property type="entry name" value="T2SSC"/>
    <property type="match status" value="1"/>
</dbReference>
<protein>
    <recommendedName>
        <fullName evidence="10">Type II secretion system protein GspC N-terminal domain-containing protein</fullName>
    </recommendedName>
</protein>
<keyword evidence="12" id="KW-1185">Reference proteome</keyword>
<evidence type="ECO:0000256" key="7">
    <source>
        <dbReference type="ARBA" id="ARBA00022989"/>
    </source>
</evidence>
<dbReference type="GO" id="GO:0015031">
    <property type="term" value="P:protein transport"/>
    <property type="evidence" value="ECO:0007669"/>
    <property type="project" value="UniProtKB-KW"/>
</dbReference>
<gene>
    <name evidence="11" type="ORF">EIY72_23855</name>
</gene>
<keyword evidence="6" id="KW-0653">Protein transport</keyword>
<comment type="caution">
    <text evidence="11">The sequence shown here is derived from an EMBL/GenBank/DDBJ whole genome shotgun (WGS) entry which is preliminary data.</text>
</comment>
<dbReference type="Proteomes" id="UP000295254">
    <property type="component" value="Unassembled WGS sequence"/>
</dbReference>
<evidence type="ECO:0000313" key="11">
    <source>
        <dbReference type="EMBL" id="TDB58079.1"/>
    </source>
</evidence>
<dbReference type="EMBL" id="RRZK01000031">
    <property type="protein sequence ID" value="TDB58079.1"/>
    <property type="molecule type" value="Genomic_DNA"/>
</dbReference>
<evidence type="ECO:0000259" key="10">
    <source>
        <dbReference type="Pfam" id="PF11356"/>
    </source>
</evidence>
<evidence type="ECO:0000256" key="8">
    <source>
        <dbReference type="ARBA" id="ARBA00023136"/>
    </source>
</evidence>
<name>A0A1H2PBG8_PSEVA</name>
<evidence type="ECO:0000256" key="5">
    <source>
        <dbReference type="ARBA" id="ARBA00022692"/>
    </source>
</evidence>
<dbReference type="STRING" id="95300.SAMN05216558_4747"/>
<dbReference type="OrthoDB" id="6897895at2"/>
<feature type="domain" description="Type II secretion system protein GspC N-terminal" evidence="10">
    <location>
        <begin position="76"/>
        <end position="123"/>
    </location>
</feature>
<keyword evidence="2" id="KW-0813">Transport</keyword>
<keyword evidence="3" id="KW-1003">Cell membrane</keyword>
<evidence type="ECO:0000256" key="9">
    <source>
        <dbReference type="SAM" id="MobiDB-lite"/>
    </source>
</evidence>
<dbReference type="GO" id="GO:0005886">
    <property type="term" value="C:plasma membrane"/>
    <property type="evidence" value="ECO:0007669"/>
    <property type="project" value="UniProtKB-SubCell"/>
</dbReference>
<evidence type="ECO:0000256" key="3">
    <source>
        <dbReference type="ARBA" id="ARBA00022475"/>
    </source>
</evidence>
<evidence type="ECO:0000256" key="6">
    <source>
        <dbReference type="ARBA" id="ARBA00022927"/>
    </source>
</evidence>
<feature type="region of interest" description="Disordered" evidence="9">
    <location>
        <begin position="135"/>
        <end position="158"/>
    </location>
</feature>